<evidence type="ECO:0000313" key="2">
    <source>
        <dbReference type="Proteomes" id="UP000789525"/>
    </source>
</evidence>
<comment type="caution">
    <text evidence="1">The sequence shown here is derived from an EMBL/GenBank/DDBJ whole genome shotgun (WGS) entry which is preliminary data.</text>
</comment>
<proteinExistence type="predicted"/>
<evidence type="ECO:0000313" key="1">
    <source>
        <dbReference type="EMBL" id="CAG8748299.1"/>
    </source>
</evidence>
<feature type="non-terminal residue" evidence="1">
    <location>
        <position position="1"/>
    </location>
</feature>
<protein>
    <submittedName>
        <fullName evidence="1">2688_t:CDS:1</fullName>
    </submittedName>
</protein>
<keyword evidence="2" id="KW-1185">Reference proteome</keyword>
<accession>A0ACA9QJR4</accession>
<dbReference type="Proteomes" id="UP000789525">
    <property type="component" value="Unassembled WGS sequence"/>
</dbReference>
<feature type="non-terminal residue" evidence="1">
    <location>
        <position position="250"/>
    </location>
</feature>
<name>A0ACA9QJR4_9GLOM</name>
<dbReference type="EMBL" id="CAJVPT010051700">
    <property type="protein sequence ID" value="CAG8748299.1"/>
    <property type="molecule type" value="Genomic_DNA"/>
</dbReference>
<sequence length="250" mass="28343">RANSQFALNVPTRGLPRETSNPPSPSFQIDKRSHRVLECILEEDESSCTEQSSSIQTVSEQPQIEPSASTSYDYSAPKYGRAASTNHSLAQDSYHHYHQLQPIQESDESDAYEHDDYNEVWYPSDQSLSCAEDGNGKRSSRTKKNSANQFVAYVPHMLMKGSNEGDDGGQPCWDEEMITVIVDDYPSSEEEESDEALFVKKKRALRKRQEEEEHEYDADRSDDEGGDYVMGVQVLESHVLLSTFLEMARE</sequence>
<organism evidence="1 2">
    <name type="scientific">Acaulospora colombiana</name>
    <dbReference type="NCBI Taxonomy" id="27376"/>
    <lineage>
        <taxon>Eukaryota</taxon>
        <taxon>Fungi</taxon>
        <taxon>Fungi incertae sedis</taxon>
        <taxon>Mucoromycota</taxon>
        <taxon>Glomeromycotina</taxon>
        <taxon>Glomeromycetes</taxon>
        <taxon>Diversisporales</taxon>
        <taxon>Acaulosporaceae</taxon>
        <taxon>Acaulospora</taxon>
    </lineage>
</organism>
<reference evidence="1" key="1">
    <citation type="submission" date="2021-06" db="EMBL/GenBank/DDBJ databases">
        <authorList>
            <person name="Kallberg Y."/>
            <person name="Tangrot J."/>
            <person name="Rosling A."/>
        </authorList>
    </citation>
    <scope>NUCLEOTIDE SEQUENCE</scope>
    <source>
        <strain evidence="1">CL356</strain>
    </source>
</reference>
<gene>
    <name evidence="1" type="ORF">ACOLOM_LOCUS12567</name>
</gene>